<feature type="non-terminal residue" evidence="5">
    <location>
        <position position="1"/>
    </location>
</feature>
<dbReference type="GO" id="GO:0016757">
    <property type="term" value="F:glycosyltransferase activity"/>
    <property type="evidence" value="ECO:0007669"/>
    <property type="project" value="UniProtKB-KW"/>
</dbReference>
<sequence length="223" mass="25227">IDPASTTLIINVPRADPKETYPLLDIHEGLFGKQTVFADQVAAANDTVCLKRVVIPIPIQQAFYVGNFLTGCGASSIIRGYRDFLKDAYRIRSTESSKGEFRVTMVSRATKFKRHFSNEYEVVKALHGEGRQVRVKVFSEMTLEEQFEVIANTDLLVGAHGAGLFWLILLPRCGRVLELGTGADFHYQRLAKYSAIDHDFTHQMTYHQAPYVEVDIPRFKEDL</sequence>
<keyword evidence="3" id="KW-0325">Glycoprotein</keyword>
<reference evidence="5 6" key="1">
    <citation type="submission" date="2020-04" db="EMBL/GenBank/DDBJ databases">
        <title>Perkinsus chesapeaki whole genome sequence.</title>
        <authorList>
            <person name="Bogema D.R."/>
        </authorList>
    </citation>
    <scope>NUCLEOTIDE SEQUENCE [LARGE SCALE GENOMIC DNA]</scope>
    <source>
        <strain evidence="5">ATCC PRA-425</strain>
    </source>
</reference>
<dbReference type="AlphaFoldDB" id="A0A7J6KJ67"/>
<dbReference type="Pfam" id="PF04577">
    <property type="entry name" value="Glyco_transf_61"/>
    <property type="match status" value="1"/>
</dbReference>
<keyword evidence="1" id="KW-0328">Glycosyltransferase</keyword>
<dbReference type="OrthoDB" id="440491at2759"/>
<evidence type="ECO:0000256" key="3">
    <source>
        <dbReference type="ARBA" id="ARBA00023180"/>
    </source>
</evidence>
<proteinExistence type="predicted"/>
<feature type="domain" description="Glycosyltransferase 61 catalytic" evidence="4">
    <location>
        <begin position="70"/>
        <end position="176"/>
    </location>
</feature>
<evidence type="ECO:0000256" key="1">
    <source>
        <dbReference type="ARBA" id="ARBA00022676"/>
    </source>
</evidence>
<dbReference type="EMBL" id="JAAPAO010002814">
    <property type="protein sequence ID" value="KAF4647157.1"/>
    <property type="molecule type" value="Genomic_DNA"/>
</dbReference>
<accession>A0A7J6KJ67</accession>
<dbReference type="InterPro" id="IPR007657">
    <property type="entry name" value="Glycosyltransferase_61"/>
</dbReference>
<evidence type="ECO:0000313" key="5">
    <source>
        <dbReference type="EMBL" id="KAF4647157.1"/>
    </source>
</evidence>
<organism evidence="5 6">
    <name type="scientific">Perkinsus chesapeaki</name>
    <name type="common">Clam parasite</name>
    <name type="synonym">Perkinsus andrewsi</name>
    <dbReference type="NCBI Taxonomy" id="330153"/>
    <lineage>
        <taxon>Eukaryota</taxon>
        <taxon>Sar</taxon>
        <taxon>Alveolata</taxon>
        <taxon>Perkinsozoa</taxon>
        <taxon>Perkinsea</taxon>
        <taxon>Perkinsida</taxon>
        <taxon>Perkinsidae</taxon>
        <taxon>Perkinsus</taxon>
    </lineage>
</organism>
<protein>
    <recommendedName>
        <fullName evidence="4">Glycosyltransferase 61 catalytic domain-containing protein</fullName>
    </recommendedName>
</protein>
<dbReference type="Proteomes" id="UP000591131">
    <property type="component" value="Unassembled WGS sequence"/>
</dbReference>
<comment type="caution">
    <text evidence="5">The sequence shown here is derived from an EMBL/GenBank/DDBJ whole genome shotgun (WGS) entry which is preliminary data.</text>
</comment>
<evidence type="ECO:0000256" key="2">
    <source>
        <dbReference type="ARBA" id="ARBA00022679"/>
    </source>
</evidence>
<dbReference type="InterPro" id="IPR049625">
    <property type="entry name" value="Glyco_transf_61_cat"/>
</dbReference>
<keyword evidence="2" id="KW-0808">Transferase</keyword>
<gene>
    <name evidence="5" type="ORF">FOL47_005015</name>
</gene>
<keyword evidence="6" id="KW-1185">Reference proteome</keyword>
<feature type="non-terminal residue" evidence="5">
    <location>
        <position position="223"/>
    </location>
</feature>
<evidence type="ECO:0000313" key="6">
    <source>
        <dbReference type="Proteomes" id="UP000591131"/>
    </source>
</evidence>
<dbReference type="PANTHER" id="PTHR20961">
    <property type="entry name" value="GLYCOSYLTRANSFERASE"/>
    <property type="match status" value="1"/>
</dbReference>
<evidence type="ECO:0000259" key="4">
    <source>
        <dbReference type="Pfam" id="PF04577"/>
    </source>
</evidence>
<name>A0A7J6KJ67_PERCH</name>